<keyword evidence="4" id="KW-1185">Reference proteome</keyword>
<dbReference type="CDD" id="cd02947">
    <property type="entry name" value="TRX_family"/>
    <property type="match status" value="1"/>
</dbReference>
<dbReference type="InterPro" id="IPR044192">
    <property type="entry name" value="CDSP32"/>
</dbReference>
<evidence type="ECO:0000259" key="2">
    <source>
        <dbReference type="Pfam" id="PF00085"/>
    </source>
</evidence>
<dbReference type="InterPro" id="IPR036249">
    <property type="entry name" value="Thioredoxin-like_sf"/>
</dbReference>
<feature type="region of interest" description="Disordered" evidence="1">
    <location>
        <begin position="1"/>
        <end position="29"/>
    </location>
</feature>
<dbReference type="PANTHER" id="PTHR47578:SF1">
    <property type="entry name" value="THIOREDOXIN-LIKE PROTEIN CDSP32, CHLOROPLASTIC"/>
    <property type="match status" value="1"/>
</dbReference>
<protein>
    <submittedName>
        <fullName evidence="3">G10067 protein</fullName>
    </submittedName>
</protein>
<dbReference type="EMBL" id="CAXHTA020000017">
    <property type="protein sequence ID" value="CAL5227154.1"/>
    <property type="molecule type" value="Genomic_DNA"/>
</dbReference>
<dbReference type="InterPro" id="IPR013766">
    <property type="entry name" value="Thioredoxin_domain"/>
</dbReference>
<organism evidence="3 4">
    <name type="scientific">Coccomyxa viridis</name>
    <dbReference type="NCBI Taxonomy" id="1274662"/>
    <lineage>
        <taxon>Eukaryota</taxon>
        <taxon>Viridiplantae</taxon>
        <taxon>Chlorophyta</taxon>
        <taxon>core chlorophytes</taxon>
        <taxon>Trebouxiophyceae</taxon>
        <taxon>Trebouxiophyceae incertae sedis</taxon>
        <taxon>Coccomyxaceae</taxon>
        <taxon>Coccomyxa</taxon>
    </lineage>
</organism>
<accession>A0ABP1G9C8</accession>
<name>A0ABP1G9C8_9CHLO</name>
<evidence type="ECO:0000313" key="3">
    <source>
        <dbReference type="EMBL" id="CAL5227154.1"/>
    </source>
</evidence>
<proteinExistence type="predicted"/>
<dbReference type="Pfam" id="PF00085">
    <property type="entry name" value="Thioredoxin"/>
    <property type="match status" value="1"/>
</dbReference>
<dbReference type="Gene3D" id="3.40.30.10">
    <property type="entry name" value="Glutaredoxin"/>
    <property type="match status" value="2"/>
</dbReference>
<comment type="caution">
    <text evidence="3">The sequence shown here is derived from an EMBL/GenBank/DDBJ whole genome shotgun (WGS) entry which is preliminary data.</text>
</comment>
<evidence type="ECO:0000256" key="1">
    <source>
        <dbReference type="SAM" id="MobiDB-lite"/>
    </source>
</evidence>
<gene>
    <name evidence="3" type="primary">g10067</name>
    <name evidence="3" type="ORF">VP750_LOCUS9060</name>
</gene>
<dbReference type="PANTHER" id="PTHR47578">
    <property type="entry name" value="THIOREDOXIN-LIKE PROTEIN CDSP32, CHLOROPLASTIC"/>
    <property type="match status" value="1"/>
</dbReference>
<sequence length="309" mass="34558">MRMQRRRVSTTARENESTEDAYERRLKESQKVEERVEVVFTESEVVKALEEAEHKLVVLEIESSQTCDSGLSEEAEVHWEEDKKLKLARCSNLKHTFQRTARDCPDVKFLMLEADTEEGQAACDRLGVEVLPTVQFWRDKKKLWEHRGILHLEQDLGEGVLFYGDSAANGVKASSFVEEITSSAQLDTFVQSQPENVLTVVNISSYATPCVRVFPAVLALAKNFVGYAAFGRLLYESSDETQALANQLKVREVPTFIFYRNGQEVGRHVGSSRGDLIGKILQQQNALGIAPPSPPVPAGTARRRSSANA</sequence>
<feature type="domain" description="Thioredoxin" evidence="2">
    <location>
        <begin position="182"/>
        <end position="279"/>
    </location>
</feature>
<evidence type="ECO:0000313" key="4">
    <source>
        <dbReference type="Proteomes" id="UP001497392"/>
    </source>
</evidence>
<feature type="compositionally biased region" description="Basic and acidic residues" evidence="1">
    <location>
        <begin position="13"/>
        <end position="29"/>
    </location>
</feature>
<dbReference type="SUPFAM" id="SSF52833">
    <property type="entry name" value="Thioredoxin-like"/>
    <property type="match status" value="2"/>
</dbReference>
<dbReference type="Proteomes" id="UP001497392">
    <property type="component" value="Unassembled WGS sequence"/>
</dbReference>
<reference evidence="3 4" key="1">
    <citation type="submission" date="2024-06" db="EMBL/GenBank/DDBJ databases">
        <authorList>
            <person name="Kraege A."/>
            <person name="Thomma B."/>
        </authorList>
    </citation>
    <scope>NUCLEOTIDE SEQUENCE [LARGE SCALE GENOMIC DNA]</scope>
</reference>